<feature type="disulfide bond" evidence="1">
    <location>
        <begin position="163"/>
        <end position="181"/>
    </location>
</feature>
<feature type="disulfide bond" evidence="1">
    <location>
        <begin position="156"/>
        <end position="190"/>
    </location>
</feature>
<keyword evidence="5" id="KW-1185">Reference proteome</keyword>
<accession>A0A0N4U2S2</accession>
<keyword evidence="1" id="KW-1015">Disulfide bond</keyword>
<dbReference type="InterPro" id="IPR003582">
    <property type="entry name" value="ShKT_dom"/>
</dbReference>
<evidence type="ECO:0000259" key="2">
    <source>
        <dbReference type="PROSITE" id="PS51670"/>
    </source>
</evidence>
<proteinExistence type="predicted"/>
<name>A0A0N4U2S2_DRAME</name>
<evidence type="ECO:0000256" key="1">
    <source>
        <dbReference type="PROSITE-ProRule" id="PRU01005"/>
    </source>
</evidence>
<feature type="domain" description="ShKT" evidence="2">
    <location>
        <begin position="156"/>
        <end position="190"/>
    </location>
</feature>
<reference evidence="6" key="1">
    <citation type="submission" date="2017-02" db="UniProtKB">
        <authorList>
            <consortium name="WormBaseParasite"/>
        </authorList>
    </citation>
    <scope>IDENTIFICATION</scope>
</reference>
<protein>
    <submittedName>
        <fullName evidence="6">ShKT domain-containing protein</fullName>
    </submittedName>
</protein>
<feature type="disulfide bond" evidence="1">
    <location>
        <begin position="172"/>
        <end position="185"/>
    </location>
</feature>
<dbReference type="EMBL" id="UYYG01001152">
    <property type="protein sequence ID" value="VDN55384.1"/>
    <property type="molecule type" value="Genomic_DNA"/>
</dbReference>
<evidence type="ECO:0000313" key="4">
    <source>
        <dbReference type="Proteomes" id="UP000038040"/>
    </source>
</evidence>
<gene>
    <name evidence="3" type="ORF">DME_LOCUS5357</name>
</gene>
<organism evidence="4 6">
    <name type="scientific">Dracunculus medinensis</name>
    <name type="common">Guinea worm</name>
    <dbReference type="NCBI Taxonomy" id="318479"/>
    <lineage>
        <taxon>Eukaryota</taxon>
        <taxon>Metazoa</taxon>
        <taxon>Ecdysozoa</taxon>
        <taxon>Nematoda</taxon>
        <taxon>Chromadorea</taxon>
        <taxon>Rhabditida</taxon>
        <taxon>Spirurina</taxon>
        <taxon>Dracunculoidea</taxon>
        <taxon>Dracunculidae</taxon>
        <taxon>Dracunculus</taxon>
    </lineage>
</organism>
<sequence length="210" mass="23362">MILRSKTPLPIRLEVIRRCERIITVVTNDSDETVEIVRPIIAASRCQDSDPFLCNALFAIPSDIAADNLDEAKDYKVSANCYEPSVIKIALNKCPSKCALCCSTKDFDCQDIDSEENCQAILDGHLCEFPFMAEEALKKCPRTCGLCNKEGAHASCIDLINDCDLFIDAIGCDSEEMQRKCKRTCEFDNCNIQETTNTYVKATTHSALIV</sequence>
<dbReference type="AlphaFoldDB" id="A0A0N4U2S2"/>
<reference evidence="3 5" key="2">
    <citation type="submission" date="2018-11" db="EMBL/GenBank/DDBJ databases">
        <authorList>
            <consortium name="Pathogen Informatics"/>
        </authorList>
    </citation>
    <scope>NUCLEOTIDE SEQUENCE [LARGE SCALE GENOMIC DNA]</scope>
</reference>
<dbReference type="WBParaSite" id="DME_0000099701-mRNA-1">
    <property type="protein sequence ID" value="DME_0000099701-mRNA-1"/>
    <property type="gene ID" value="DME_0000099701"/>
</dbReference>
<evidence type="ECO:0000313" key="6">
    <source>
        <dbReference type="WBParaSite" id="DME_0000099701-mRNA-1"/>
    </source>
</evidence>
<dbReference type="Proteomes" id="UP000274756">
    <property type="component" value="Unassembled WGS sequence"/>
</dbReference>
<dbReference type="Pfam" id="PF01549">
    <property type="entry name" value="ShK"/>
    <property type="match status" value="2"/>
</dbReference>
<evidence type="ECO:0000313" key="3">
    <source>
        <dbReference type="EMBL" id="VDN55384.1"/>
    </source>
</evidence>
<dbReference type="Proteomes" id="UP000038040">
    <property type="component" value="Unplaced"/>
</dbReference>
<dbReference type="PROSITE" id="PS51670">
    <property type="entry name" value="SHKT"/>
    <property type="match status" value="1"/>
</dbReference>
<dbReference type="Gene3D" id="1.10.10.1940">
    <property type="match status" value="1"/>
</dbReference>
<dbReference type="OrthoDB" id="5877829at2759"/>
<evidence type="ECO:0000313" key="5">
    <source>
        <dbReference type="Proteomes" id="UP000274756"/>
    </source>
</evidence>